<evidence type="ECO:0000259" key="1">
    <source>
        <dbReference type="Pfam" id="PF12680"/>
    </source>
</evidence>
<dbReference type="EMBL" id="WTYV01000002">
    <property type="protein sequence ID" value="MXO70982.1"/>
    <property type="molecule type" value="Genomic_DNA"/>
</dbReference>
<evidence type="ECO:0000313" key="2">
    <source>
        <dbReference type="EMBL" id="MXO70982.1"/>
    </source>
</evidence>
<comment type="caution">
    <text evidence="2">The sequence shown here is derived from an EMBL/GenBank/DDBJ whole genome shotgun (WGS) entry which is preliminary data.</text>
</comment>
<proteinExistence type="predicted"/>
<reference evidence="2 3" key="1">
    <citation type="submission" date="2019-12" db="EMBL/GenBank/DDBJ databases">
        <title>Genomic-based taxomic classification of the family Erythrobacteraceae.</title>
        <authorList>
            <person name="Xu L."/>
        </authorList>
    </citation>
    <scope>NUCLEOTIDE SEQUENCE [LARGE SCALE GENOMIC DNA]</scope>
    <source>
        <strain evidence="2 3">M0322</strain>
    </source>
</reference>
<keyword evidence="3" id="KW-1185">Reference proteome</keyword>
<dbReference type="SUPFAM" id="SSF54427">
    <property type="entry name" value="NTF2-like"/>
    <property type="match status" value="1"/>
</dbReference>
<sequence length="156" mass="17398">MAAPGSLWPVAQAIADDAILPAAQAATPEYVAKTARNRAIMIDFVTLLYHEKKPREAFEKYVDEGYIQHNPKIPDGREAALEWLEPVWNLPEAQIQVRRVLVDGDYGFVQIIGRMNNQDPGSAVMNIFRLEDGIIMEHWDVTQAMPAETASGRPLG</sequence>
<dbReference type="RefSeq" id="WP_160770943.1">
    <property type="nucleotide sequence ID" value="NZ_WTYV01000002.1"/>
</dbReference>
<dbReference type="Gene3D" id="3.10.450.50">
    <property type="match status" value="1"/>
</dbReference>
<protein>
    <submittedName>
        <fullName evidence="2">Polyketide cyclase</fullName>
    </submittedName>
</protein>
<dbReference type="Proteomes" id="UP000466966">
    <property type="component" value="Unassembled WGS sequence"/>
</dbReference>
<dbReference type="InterPro" id="IPR037401">
    <property type="entry name" value="SnoaL-like"/>
</dbReference>
<dbReference type="AlphaFoldDB" id="A0A844YV19"/>
<accession>A0A844YV19</accession>
<dbReference type="Pfam" id="PF12680">
    <property type="entry name" value="SnoaL_2"/>
    <property type="match status" value="1"/>
</dbReference>
<name>A0A844YV19_9SPHN</name>
<dbReference type="OrthoDB" id="9812089at2"/>
<organism evidence="2 3">
    <name type="scientific">Alteraurantiacibacter buctensis</name>
    <dbReference type="NCBI Taxonomy" id="1503981"/>
    <lineage>
        <taxon>Bacteria</taxon>
        <taxon>Pseudomonadati</taxon>
        <taxon>Pseudomonadota</taxon>
        <taxon>Alphaproteobacteria</taxon>
        <taxon>Sphingomonadales</taxon>
        <taxon>Erythrobacteraceae</taxon>
        <taxon>Alteraurantiacibacter</taxon>
    </lineage>
</organism>
<dbReference type="InterPro" id="IPR032710">
    <property type="entry name" value="NTF2-like_dom_sf"/>
</dbReference>
<feature type="domain" description="SnoaL-like" evidence="1">
    <location>
        <begin position="55"/>
        <end position="138"/>
    </location>
</feature>
<gene>
    <name evidence="2" type="ORF">GRI99_04935</name>
</gene>
<evidence type="ECO:0000313" key="3">
    <source>
        <dbReference type="Proteomes" id="UP000466966"/>
    </source>
</evidence>